<gene>
    <name evidence="6" type="primary">vapC</name>
    <name evidence="8" type="ORF">ATL31_2441</name>
</gene>
<keyword evidence="9" id="KW-1185">Reference proteome</keyword>
<keyword evidence="1 6" id="KW-1277">Toxin-antitoxin system</keyword>
<evidence type="ECO:0000313" key="9">
    <source>
        <dbReference type="Proteomes" id="UP000233781"/>
    </source>
</evidence>
<dbReference type="GO" id="GO:0000287">
    <property type="term" value="F:magnesium ion binding"/>
    <property type="evidence" value="ECO:0007669"/>
    <property type="project" value="UniProtKB-UniRule"/>
</dbReference>
<comment type="function">
    <text evidence="6">Toxic component of a toxin-antitoxin (TA) system. An RNase.</text>
</comment>
<evidence type="ECO:0000256" key="1">
    <source>
        <dbReference type="ARBA" id="ARBA00022649"/>
    </source>
</evidence>
<evidence type="ECO:0000259" key="7">
    <source>
        <dbReference type="Pfam" id="PF01850"/>
    </source>
</evidence>
<dbReference type="RefSeq" id="WP_101395995.1">
    <property type="nucleotide sequence ID" value="NZ_PJNE01000001.1"/>
</dbReference>
<keyword evidence="2 6" id="KW-0540">Nuclease</keyword>
<evidence type="ECO:0000256" key="3">
    <source>
        <dbReference type="ARBA" id="ARBA00022723"/>
    </source>
</evidence>
<proteinExistence type="inferred from homology"/>
<dbReference type="Proteomes" id="UP000233781">
    <property type="component" value="Unassembled WGS sequence"/>
</dbReference>
<dbReference type="GO" id="GO:0004540">
    <property type="term" value="F:RNA nuclease activity"/>
    <property type="evidence" value="ECO:0007669"/>
    <property type="project" value="InterPro"/>
</dbReference>
<dbReference type="SUPFAM" id="SSF88723">
    <property type="entry name" value="PIN domain-like"/>
    <property type="match status" value="1"/>
</dbReference>
<sequence>MLIVDASVLAVALADDGPDGDAARARLRGETLAAPELVDLEVASVLRRQNRVGMLDNRRAELAMTDLAALPMHRAAHLVLLPRCWELRDNLTTYDAAYVALAEALDATLLTGDRRLAHAAGPTCTIELLRTPRH</sequence>
<dbReference type="HAMAP" id="MF_00265">
    <property type="entry name" value="VapC_Nob1"/>
    <property type="match status" value="1"/>
</dbReference>
<accession>A0A2N3YL66</accession>
<dbReference type="InterPro" id="IPR051619">
    <property type="entry name" value="TypeII_TA_RNase_PINc/VapC"/>
</dbReference>
<dbReference type="InterPro" id="IPR044153">
    <property type="entry name" value="PIN_Pae0151-like"/>
</dbReference>
<dbReference type="EC" id="3.1.-.-" evidence="6"/>
<evidence type="ECO:0000256" key="6">
    <source>
        <dbReference type="HAMAP-Rule" id="MF_00265"/>
    </source>
</evidence>
<dbReference type="InterPro" id="IPR022907">
    <property type="entry name" value="VapC_family"/>
</dbReference>
<reference evidence="8 9" key="1">
    <citation type="submission" date="2017-12" db="EMBL/GenBank/DDBJ databases">
        <title>Sequencing the genomes of 1000 Actinobacteria strains.</title>
        <authorList>
            <person name="Klenk H.-P."/>
        </authorList>
    </citation>
    <scope>NUCLEOTIDE SEQUENCE [LARGE SCALE GENOMIC DNA]</scope>
    <source>
        <strain evidence="8 9">DSM 12806</strain>
    </source>
</reference>
<evidence type="ECO:0000256" key="4">
    <source>
        <dbReference type="ARBA" id="ARBA00022801"/>
    </source>
</evidence>
<keyword evidence="5 6" id="KW-0460">Magnesium</keyword>
<dbReference type="PANTHER" id="PTHR35901">
    <property type="entry name" value="RIBONUCLEASE VAPC3"/>
    <property type="match status" value="1"/>
</dbReference>
<dbReference type="GO" id="GO:0090729">
    <property type="term" value="F:toxin activity"/>
    <property type="evidence" value="ECO:0007669"/>
    <property type="project" value="UniProtKB-KW"/>
</dbReference>
<protein>
    <recommendedName>
        <fullName evidence="6">Ribonuclease VapC</fullName>
        <shortName evidence="6">RNase VapC</shortName>
        <ecNumber evidence="6">3.1.-.-</ecNumber>
    </recommendedName>
    <alternativeName>
        <fullName evidence="6">Toxin VapC</fullName>
    </alternativeName>
</protein>
<evidence type="ECO:0000313" key="8">
    <source>
        <dbReference type="EMBL" id="PKW27593.1"/>
    </source>
</evidence>
<evidence type="ECO:0000256" key="2">
    <source>
        <dbReference type="ARBA" id="ARBA00022722"/>
    </source>
</evidence>
<evidence type="ECO:0000256" key="5">
    <source>
        <dbReference type="ARBA" id="ARBA00022842"/>
    </source>
</evidence>
<feature type="binding site" evidence="6">
    <location>
        <position position="5"/>
    </location>
    <ligand>
        <name>Mg(2+)</name>
        <dbReference type="ChEBI" id="CHEBI:18420"/>
    </ligand>
</feature>
<comment type="cofactor">
    <cofactor evidence="6">
        <name>Mg(2+)</name>
        <dbReference type="ChEBI" id="CHEBI:18420"/>
    </cofactor>
</comment>
<dbReference type="InterPro" id="IPR002716">
    <property type="entry name" value="PIN_dom"/>
</dbReference>
<keyword evidence="3 6" id="KW-0479">Metal-binding</keyword>
<dbReference type="Gene3D" id="3.40.50.1010">
    <property type="entry name" value="5'-nuclease"/>
    <property type="match status" value="1"/>
</dbReference>
<name>A0A2N3YL66_9MICO</name>
<dbReference type="AlphaFoldDB" id="A0A2N3YL66"/>
<dbReference type="PANTHER" id="PTHR35901:SF1">
    <property type="entry name" value="EXONUCLEASE VAPC9"/>
    <property type="match status" value="1"/>
</dbReference>
<comment type="caution">
    <text evidence="8">The sequence shown here is derived from an EMBL/GenBank/DDBJ whole genome shotgun (WGS) entry which is preliminary data.</text>
</comment>
<comment type="similarity">
    <text evidence="6">Belongs to the PINc/VapC protein family.</text>
</comment>
<feature type="binding site" evidence="6">
    <location>
        <position position="95"/>
    </location>
    <ligand>
        <name>Mg(2+)</name>
        <dbReference type="ChEBI" id="CHEBI:18420"/>
    </ligand>
</feature>
<dbReference type="EMBL" id="PJNE01000001">
    <property type="protein sequence ID" value="PKW27593.1"/>
    <property type="molecule type" value="Genomic_DNA"/>
</dbReference>
<keyword evidence="6" id="KW-0800">Toxin</keyword>
<dbReference type="OrthoDB" id="4377304at2"/>
<keyword evidence="4 6" id="KW-0378">Hydrolase</keyword>
<dbReference type="Pfam" id="PF01850">
    <property type="entry name" value="PIN"/>
    <property type="match status" value="1"/>
</dbReference>
<feature type="domain" description="PIN" evidence="7">
    <location>
        <begin position="3"/>
        <end position="121"/>
    </location>
</feature>
<organism evidence="8 9">
    <name type="scientific">Phycicoccus duodecadis</name>
    <dbReference type="NCBI Taxonomy" id="173053"/>
    <lineage>
        <taxon>Bacteria</taxon>
        <taxon>Bacillati</taxon>
        <taxon>Actinomycetota</taxon>
        <taxon>Actinomycetes</taxon>
        <taxon>Micrococcales</taxon>
        <taxon>Intrasporangiaceae</taxon>
        <taxon>Phycicoccus</taxon>
    </lineage>
</organism>
<dbReference type="InterPro" id="IPR029060">
    <property type="entry name" value="PIN-like_dom_sf"/>
</dbReference>
<dbReference type="CDD" id="cd09873">
    <property type="entry name" value="PIN_Pae0151-like"/>
    <property type="match status" value="1"/>
</dbReference>
<dbReference type="GO" id="GO:0016787">
    <property type="term" value="F:hydrolase activity"/>
    <property type="evidence" value="ECO:0007669"/>
    <property type="project" value="UniProtKB-KW"/>
</dbReference>